<keyword evidence="3" id="KW-1185">Reference proteome</keyword>
<name>A0A2H6K7H2_9APIC</name>
<dbReference type="RefSeq" id="XP_028865177.1">
    <property type="nucleotide sequence ID" value="XM_029009344.1"/>
</dbReference>
<feature type="region of interest" description="Disordered" evidence="1">
    <location>
        <begin position="372"/>
        <end position="454"/>
    </location>
</feature>
<accession>A0A2H6K7H2</accession>
<dbReference type="AlphaFoldDB" id="A0A2H6K7H2"/>
<feature type="compositionally biased region" description="Basic and acidic residues" evidence="1">
    <location>
        <begin position="436"/>
        <end position="450"/>
    </location>
</feature>
<reference evidence="2 3" key="1">
    <citation type="journal article" date="2017" name="BMC Genomics">
        <title>Whole-genome assembly of Babesia ovata and comparative genomics between closely related pathogens.</title>
        <authorList>
            <person name="Yamagishi J."/>
            <person name="Asada M."/>
            <person name="Hakimi H."/>
            <person name="Tanaka T.Q."/>
            <person name="Sugimoto C."/>
            <person name="Kawazu S."/>
        </authorList>
    </citation>
    <scope>NUCLEOTIDE SEQUENCE [LARGE SCALE GENOMIC DNA]</scope>
    <source>
        <strain evidence="2 3">Miyake</strain>
    </source>
</reference>
<gene>
    <name evidence="2" type="ORF">BOVATA_004270</name>
</gene>
<dbReference type="EMBL" id="BDSA01000001">
    <property type="protein sequence ID" value="GBE58934.1"/>
    <property type="molecule type" value="Genomic_DNA"/>
</dbReference>
<evidence type="ECO:0000256" key="1">
    <source>
        <dbReference type="SAM" id="MobiDB-lite"/>
    </source>
</evidence>
<protein>
    <submittedName>
        <fullName evidence="2">Uncharacterized protein</fullName>
    </submittedName>
</protein>
<evidence type="ECO:0000313" key="3">
    <source>
        <dbReference type="Proteomes" id="UP000236319"/>
    </source>
</evidence>
<feature type="region of interest" description="Disordered" evidence="1">
    <location>
        <begin position="574"/>
        <end position="655"/>
    </location>
</feature>
<organism evidence="2 3">
    <name type="scientific">Babesia ovata</name>
    <dbReference type="NCBI Taxonomy" id="189622"/>
    <lineage>
        <taxon>Eukaryota</taxon>
        <taxon>Sar</taxon>
        <taxon>Alveolata</taxon>
        <taxon>Apicomplexa</taxon>
        <taxon>Aconoidasida</taxon>
        <taxon>Piroplasmida</taxon>
        <taxon>Babesiidae</taxon>
        <taxon>Babesia</taxon>
    </lineage>
</organism>
<dbReference type="GeneID" id="39872704"/>
<feature type="region of interest" description="Disordered" evidence="1">
    <location>
        <begin position="335"/>
        <end position="356"/>
    </location>
</feature>
<sequence length="824" mass="91978">MKGKKPDSKINGRGIRRGCEAAMVKLENLYFHEFDNEAANLGVRRIQRVADSRPSMRSNIFIQPELISRLDPFRRVYNEVCRPLLPCPSESPGAFLSEETLSCQAEAAASIWKMEPRSPSATERAKSLNNCGYLSYKGAIQHSSLVGAAQRTPVRTSSEQSGGTNSTPSGKKGSPSSSLKALSHRLKDILKSAMTDSDLRYIKGDELMLGGGALDEVEVCTPKHQDSKNQHTVTKDSVESPPDPVTHGMGFKEQPQTTSGTDASGEDGFIDAVSLSASSEDGIDGDHTTKNNGSGIAESGNIGGIASPDRQRAASSVAAPAQIASLAQIDGAGTSQRLAGDARSPTASPSMALYGRTPNSFMRFQLLRDTMRRPSDDTPEGSDMSLASPEAQTWVPKVPNDRRLDTQPPAKSASQMEVTKRPRVPVPSRDAVSDPSESRRTDVLAHRPNDNRGSAIINTGSDVLEMRSAHLINNVVEVRPSGQGGILQHLRKLSHSRDSTTGAALENAVPTEEEPRITGKLVDKKHSIELRRNGLYREFIDSYNEKRKTKFLKGIRIPLKKNDTQTTLLFADLPNTGGRNPGCGNTPPHSAPSDRLPALSTDDESPPLHRSYYAHQGSSSSAYERDHGVREYHDVYPPDDGYRHGPSLERYEDPRDYGLPRPNRWSSETMYETHMHHNEVDWYHHRPVSRQGSVSSITASDGNTVDPMYSSHTYRDRSFERIDDYESRSGCTRRSYRPSEYMRDDGRYHHRSAEMIMSAPHPSYPSEYRESYVGYRESDRYALEHDRRDYYQTDYRQREREYDYAYRPRHRAYETDAPRHYGRR</sequence>
<dbReference type="VEuPathDB" id="PiroplasmaDB:BOVATA_004270"/>
<feature type="compositionally biased region" description="Low complexity" evidence="1">
    <location>
        <begin position="166"/>
        <end position="180"/>
    </location>
</feature>
<proteinExistence type="predicted"/>
<feature type="region of interest" description="Disordered" evidence="1">
    <location>
        <begin position="147"/>
        <end position="180"/>
    </location>
</feature>
<evidence type="ECO:0000313" key="2">
    <source>
        <dbReference type="EMBL" id="GBE58934.1"/>
    </source>
</evidence>
<feature type="region of interest" description="Disordered" evidence="1">
    <location>
        <begin position="222"/>
        <end position="317"/>
    </location>
</feature>
<dbReference type="OrthoDB" id="10371097at2759"/>
<feature type="compositionally biased region" description="Basic and acidic residues" evidence="1">
    <location>
        <begin position="222"/>
        <end position="238"/>
    </location>
</feature>
<feature type="compositionally biased region" description="Basic and acidic residues" evidence="1">
    <location>
        <begin position="623"/>
        <end position="655"/>
    </location>
</feature>
<dbReference type="Proteomes" id="UP000236319">
    <property type="component" value="Unassembled WGS sequence"/>
</dbReference>
<comment type="caution">
    <text evidence="2">The sequence shown here is derived from an EMBL/GenBank/DDBJ whole genome shotgun (WGS) entry which is preliminary data.</text>
</comment>
<feature type="compositionally biased region" description="Polar residues" evidence="1">
    <location>
        <begin position="153"/>
        <end position="165"/>
    </location>
</feature>